<dbReference type="EMBL" id="SHKK01000001">
    <property type="protein sequence ID" value="RZT78254.1"/>
    <property type="molecule type" value="Genomic_DNA"/>
</dbReference>
<comment type="caution">
    <text evidence="2">The sequence shown here is derived from an EMBL/GenBank/DDBJ whole genome shotgun (WGS) entry which is preliminary data.</text>
</comment>
<evidence type="ECO:0000256" key="1">
    <source>
        <dbReference type="SAM" id="SignalP"/>
    </source>
</evidence>
<accession>A0A4Q7UC68</accession>
<feature type="signal peptide" evidence="1">
    <location>
        <begin position="1"/>
        <end position="19"/>
    </location>
</feature>
<dbReference type="AlphaFoldDB" id="A0A4Q7UC68"/>
<reference evidence="2 3" key="1">
    <citation type="submission" date="2019-02" db="EMBL/GenBank/DDBJ databases">
        <title>Sequencing the genomes of 1000 actinobacteria strains.</title>
        <authorList>
            <person name="Klenk H.-P."/>
        </authorList>
    </citation>
    <scope>NUCLEOTIDE SEQUENCE [LARGE SCALE GENOMIC DNA]</scope>
    <source>
        <strain evidence="2 3">DSM 45888</strain>
    </source>
</reference>
<protein>
    <recommendedName>
        <fullName evidence="4">Beta/gamma crystallin</fullName>
    </recommendedName>
</protein>
<organism evidence="2 3">
    <name type="scientific">Micromonospora violae</name>
    <dbReference type="NCBI Taxonomy" id="1278207"/>
    <lineage>
        <taxon>Bacteria</taxon>
        <taxon>Bacillati</taxon>
        <taxon>Actinomycetota</taxon>
        <taxon>Actinomycetes</taxon>
        <taxon>Micromonosporales</taxon>
        <taxon>Micromonosporaceae</taxon>
        <taxon>Micromonospora</taxon>
    </lineage>
</organism>
<proteinExistence type="predicted"/>
<dbReference type="Proteomes" id="UP000293781">
    <property type="component" value="Unassembled WGS sequence"/>
</dbReference>
<evidence type="ECO:0000313" key="3">
    <source>
        <dbReference type="Proteomes" id="UP000293781"/>
    </source>
</evidence>
<gene>
    <name evidence="2" type="ORF">EV382_1436</name>
</gene>
<evidence type="ECO:0008006" key="4">
    <source>
        <dbReference type="Google" id="ProtNLM"/>
    </source>
</evidence>
<feature type="chain" id="PRO_5020319260" description="Beta/gamma crystallin" evidence="1">
    <location>
        <begin position="20"/>
        <end position="112"/>
    </location>
</feature>
<keyword evidence="3" id="KW-1185">Reference proteome</keyword>
<keyword evidence="1" id="KW-0732">Signal</keyword>
<name>A0A4Q7UC68_9ACTN</name>
<evidence type="ECO:0000313" key="2">
    <source>
        <dbReference type="EMBL" id="RZT78254.1"/>
    </source>
</evidence>
<sequence>MGAALSTAAALAVATPASAASNYIYNATNLGLGVIHVQDGNYTHGNYDVILPAGRKTTDFWPTAAGYYIGPGYCGYEWTLTGGSWLLTNDNVAPGKHFIPTTRTIQVRVERC</sequence>